<protein>
    <recommendedName>
        <fullName evidence="3">Fe/B12 periplasmic-binding domain-containing protein</fullName>
    </recommendedName>
</protein>
<dbReference type="InterPro" id="IPR002491">
    <property type="entry name" value="ABC_transptr_periplasmic_BD"/>
</dbReference>
<dbReference type="InterPro" id="IPR054828">
    <property type="entry name" value="Vit_B12_bind_prot"/>
</dbReference>
<keyword evidence="5" id="KW-1185">Reference proteome</keyword>
<dbReference type="Proteomes" id="UP000317043">
    <property type="component" value="Unassembled WGS sequence"/>
</dbReference>
<reference evidence="4 5" key="1">
    <citation type="submission" date="2019-06" db="EMBL/GenBank/DDBJ databases">
        <title>Sequencing the genomes of 1000 actinobacteria strains.</title>
        <authorList>
            <person name="Klenk H.-P."/>
        </authorList>
    </citation>
    <scope>NUCLEOTIDE SEQUENCE [LARGE SCALE GENOMIC DNA]</scope>
    <source>
        <strain evidence="4 5">DSM 45928</strain>
    </source>
</reference>
<dbReference type="PANTHER" id="PTHR30535:SF35">
    <property type="entry name" value="PERIPLASMIC BINDING PROTEIN"/>
    <property type="match status" value="1"/>
</dbReference>
<comment type="caution">
    <text evidence="4">The sequence shown here is derived from an EMBL/GenBank/DDBJ whole genome shotgun (WGS) entry which is preliminary data.</text>
</comment>
<name>A0A543ARF9_9ACTN</name>
<gene>
    <name evidence="4" type="ORF">FB566_0666</name>
</gene>
<evidence type="ECO:0000259" key="3">
    <source>
        <dbReference type="PROSITE" id="PS50983"/>
    </source>
</evidence>
<dbReference type="SUPFAM" id="SSF53807">
    <property type="entry name" value="Helical backbone' metal receptor"/>
    <property type="match status" value="1"/>
</dbReference>
<dbReference type="NCBIfam" id="NF038402">
    <property type="entry name" value="TroA_like"/>
    <property type="match status" value="1"/>
</dbReference>
<evidence type="ECO:0000256" key="2">
    <source>
        <dbReference type="ARBA" id="ARBA00022729"/>
    </source>
</evidence>
<keyword evidence="2" id="KW-0732">Signal</keyword>
<proteinExistence type="inferred from homology"/>
<sequence length="251" mass="27536">MKDDLGREYAGSAARRVVSLVPSITEAVALAAPELLVGATEYCTHPAGMSVPRVGGSKYPDVAAVLDCRPDLVLANAEENRREDVEALEAAGIAVWVCFPVDVPSALDSAARMFRYALRLPEPDWIERARQAWAEPSPVTRRAVIPIWRRPWMVLGAGTFAGDVLHRLGVANVFASAEEPYPKVTLEQIREAEPDLMVLPDEPYRFTERDGPESFAPIPSSLVTGRLLTWHGPSLADAREVLETELRRTIG</sequence>
<evidence type="ECO:0000313" key="4">
    <source>
        <dbReference type="EMBL" id="TQL75170.1"/>
    </source>
</evidence>
<dbReference type="PROSITE" id="PS50983">
    <property type="entry name" value="FE_B12_PBP"/>
    <property type="match status" value="1"/>
</dbReference>
<dbReference type="InterPro" id="IPR050902">
    <property type="entry name" value="ABC_Transporter_SBP"/>
</dbReference>
<dbReference type="Gene3D" id="3.40.50.1980">
    <property type="entry name" value="Nitrogenase molybdenum iron protein domain"/>
    <property type="match status" value="2"/>
</dbReference>
<evidence type="ECO:0000313" key="5">
    <source>
        <dbReference type="Proteomes" id="UP000317043"/>
    </source>
</evidence>
<evidence type="ECO:0000256" key="1">
    <source>
        <dbReference type="ARBA" id="ARBA00008814"/>
    </source>
</evidence>
<dbReference type="PANTHER" id="PTHR30535">
    <property type="entry name" value="VITAMIN B12-BINDING PROTEIN"/>
    <property type="match status" value="1"/>
</dbReference>
<organism evidence="4 5">
    <name type="scientific">Stackebrandtia endophytica</name>
    <dbReference type="NCBI Taxonomy" id="1496996"/>
    <lineage>
        <taxon>Bacteria</taxon>
        <taxon>Bacillati</taxon>
        <taxon>Actinomycetota</taxon>
        <taxon>Actinomycetes</taxon>
        <taxon>Glycomycetales</taxon>
        <taxon>Glycomycetaceae</taxon>
        <taxon>Stackebrandtia</taxon>
    </lineage>
</organism>
<dbReference type="InParanoid" id="A0A543ARF9"/>
<dbReference type="RefSeq" id="WP_142045324.1">
    <property type="nucleotide sequence ID" value="NZ_JBHTGS010000001.1"/>
</dbReference>
<feature type="domain" description="Fe/B12 periplasmic-binding" evidence="3">
    <location>
        <begin position="16"/>
        <end position="251"/>
    </location>
</feature>
<dbReference type="AlphaFoldDB" id="A0A543ARF9"/>
<comment type="similarity">
    <text evidence="1">Belongs to the bacterial solute-binding protein 8 family.</text>
</comment>
<accession>A0A543ARF9</accession>
<dbReference type="OrthoDB" id="9816357at2"/>
<dbReference type="EMBL" id="VFOW01000001">
    <property type="protein sequence ID" value="TQL75170.1"/>
    <property type="molecule type" value="Genomic_DNA"/>
</dbReference>